<accession>A0ABP0NF75</accession>
<dbReference type="EMBL" id="CAXAMN010021684">
    <property type="protein sequence ID" value="CAK9062204.1"/>
    <property type="molecule type" value="Genomic_DNA"/>
</dbReference>
<dbReference type="Proteomes" id="UP001642484">
    <property type="component" value="Unassembled WGS sequence"/>
</dbReference>
<keyword evidence="2" id="KW-1185">Reference proteome</keyword>
<feature type="non-terminal residue" evidence="1">
    <location>
        <position position="1"/>
    </location>
</feature>
<proteinExistence type="predicted"/>
<gene>
    <name evidence="1" type="ORF">CCMP2556_LOCUS30593</name>
</gene>
<evidence type="ECO:0000313" key="1">
    <source>
        <dbReference type="EMBL" id="CAK9062204.1"/>
    </source>
</evidence>
<organism evidence="1 2">
    <name type="scientific">Durusdinium trenchii</name>
    <dbReference type="NCBI Taxonomy" id="1381693"/>
    <lineage>
        <taxon>Eukaryota</taxon>
        <taxon>Sar</taxon>
        <taxon>Alveolata</taxon>
        <taxon>Dinophyceae</taxon>
        <taxon>Suessiales</taxon>
        <taxon>Symbiodiniaceae</taxon>
        <taxon>Durusdinium</taxon>
    </lineage>
</organism>
<comment type="caution">
    <text evidence="1">The sequence shown here is derived from an EMBL/GenBank/DDBJ whole genome shotgun (WGS) entry which is preliminary data.</text>
</comment>
<sequence>AGLSFSQDGQWLAVRGPAVVKMLPLANVKQGLPPPNPQWVAFDGQDLGRAVLSWSSRPGP</sequence>
<reference evidence="1 2" key="1">
    <citation type="submission" date="2024-02" db="EMBL/GenBank/DDBJ databases">
        <authorList>
            <person name="Chen Y."/>
            <person name="Shah S."/>
            <person name="Dougan E. K."/>
            <person name="Thang M."/>
            <person name="Chan C."/>
        </authorList>
    </citation>
    <scope>NUCLEOTIDE SEQUENCE [LARGE SCALE GENOMIC DNA]</scope>
</reference>
<protein>
    <submittedName>
        <fullName evidence="1">Uncharacterized protein</fullName>
    </submittedName>
</protein>
<name>A0ABP0NF75_9DINO</name>
<feature type="non-terminal residue" evidence="1">
    <location>
        <position position="60"/>
    </location>
</feature>
<evidence type="ECO:0000313" key="2">
    <source>
        <dbReference type="Proteomes" id="UP001642484"/>
    </source>
</evidence>